<comment type="caution">
    <text evidence="2">The sequence shown here is derived from an EMBL/GenBank/DDBJ whole genome shotgun (WGS) entry which is preliminary data.</text>
</comment>
<keyword evidence="3" id="KW-1185">Reference proteome</keyword>
<evidence type="ECO:0000313" key="2">
    <source>
        <dbReference type="EMBL" id="MBD2189604.1"/>
    </source>
</evidence>
<feature type="domain" description="DUF6883" evidence="1">
    <location>
        <begin position="2"/>
        <end position="108"/>
    </location>
</feature>
<dbReference type="RefSeq" id="WP_190404428.1">
    <property type="nucleotide sequence ID" value="NZ_JACJQB010000044.1"/>
</dbReference>
<dbReference type="Pfam" id="PF21814">
    <property type="entry name" value="DUF6883"/>
    <property type="match status" value="1"/>
</dbReference>
<protein>
    <recommendedName>
        <fullName evidence="1">DUF6883 domain-containing protein</fullName>
    </recommendedName>
</protein>
<evidence type="ECO:0000313" key="3">
    <source>
        <dbReference type="Proteomes" id="UP000642094"/>
    </source>
</evidence>
<organism evidence="2 3">
    <name type="scientific">Pseudanabaena mucicola FACHB-723</name>
    <dbReference type="NCBI Taxonomy" id="2692860"/>
    <lineage>
        <taxon>Bacteria</taxon>
        <taxon>Bacillati</taxon>
        <taxon>Cyanobacteriota</taxon>
        <taxon>Cyanophyceae</taxon>
        <taxon>Pseudanabaenales</taxon>
        <taxon>Pseudanabaenaceae</taxon>
        <taxon>Pseudanabaena</taxon>
    </lineage>
</organism>
<gene>
    <name evidence="2" type="ORF">H6F41_15835</name>
</gene>
<reference evidence="2 3" key="1">
    <citation type="journal article" date="2020" name="ISME J.">
        <title>Comparative genomics reveals insights into cyanobacterial evolution and habitat adaptation.</title>
        <authorList>
            <person name="Chen M.Y."/>
            <person name="Teng W.K."/>
            <person name="Zhao L."/>
            <person name="Hu C.X."/>
            <person name="Zhou Y.K."/>
            <person name="Han B.P."/>
            <person name="Song L.R."/>
            <person name="Shu W.S."/>
        </authorList>
    </citation>
    <scope>NUCLEOTIDE SEQUENCE [LARGE SCALE GENOMIC DNA]</scope>
    <source>
        <strain evidence="2 3">FACHB-723</strain>
    </source>
</reference>
<dbReference type="InterPro" id="IPR049250">
    <property type="entry name" value="DUF6883"/>
</dbReference>
<proteinExistence type="predicted"/>
<accession>A0ABR8A0F8</accession>
<name>A0ABR8A0F8_9CYAN</name>
<evidence type="ECO:0000259" key="1">
    <source>
        <dbReference type="Pfam" id="PF21814"/>
    </source>
</evidence>
<dbReference type="Proteomes" id="UP000642094">
    <property type="component" value="Unassembled WGS sequence"/>
</dbReference>
<sequence>MKLPNYDQAIVPESKITKYLLSPTHEDGKSKEEFFTSFGFSISEWKTMANSLCLHAALHEVSEIKETTFGTKYIIEGEIKTPDSRNPYIRAVWIIEDSESIPSFVTAHKLRRRRQ</sequence>
<dbReference type="EMBL" id="JACJQB010000044">
    <property type="protein sequence ID" value="MBD2189604.1"/>
    <property type="molecule type" value="Genomic_DNA"/>
</dbReference>